<comment type="caution">
    <text evidence="1">The sequence shown here is derived from an EMBL/GenBank/DDBJ whole genome shotgun (WGS) entry which is preliminary data.</text>
</comment>
<accession>A0A5J5DPH7</accession>
<dbReference type="AlphaFoldDB" id="A0A5J5DPH7"/>
<reference evidence="1 2" key="1">
    <citation type="submission" date="2019-08" db="EMBL/GenBank/DDBJ databases">
        <title>A chromosome-level genome assembly, high-density linkage maps, and genome scans reveal the genomic architecture of hybrid incompatibilities underlying speciation via character displacement in darters (Percidae: Etheostominae).</title>
        <authorList>
            <person name="Moran R.L."/>
            <person name="Catchen J.M."/>
            <person name="Fuller R.C."/>
        </authorList>
    </citation>
    <scope>NUCLEOTIDE SEQUENCE [LARGE SCALE GENOMIC DNA]</scope>
    <source>
        <strain evidence="1">EspeVRDwgs_2016</strain>
        <tissue evidence="1">Muscle</tissue>
    </source>
</reference>
<name>A0A5J5DPH7_9PERO</name>
<proteinExistence type="predicted"/>
<dbReference type="EMBL" id="VOFY01000002">
    <property type="protein sequence ID" value="KAA8595108.1"/>
    <property type="molecule type" value="Genomic_DNA"/>
</dbReference>
<gene>
    <name evidence="1" type="ORF">FQN60_012243</name>
</gene>
<evidence type="ECO:0000313" key="2">
    <source>
        <dbReference type="Proteomes" id="UP000327493"/>
    </source>
</evidence>
<keyword evidence="2" id="KW-1185">Reference proteome</keyword>
<sequence length="341" mass="37357">MFLASNICCVSSGTERALYCWLPLLVRGAKPGMKKCRRGKGTMFTASLRRSALSWPGKRKQVVTPLMVAETRWLRSPYVGVVSLRVRKQMSYRASLSMQYVSSVFSTSWWTDRVALYGSTTVSDTWGHTVQRILLTNLANEQSSHTRAGTTTQGVCKLETLQAVAALSLLPHHVHDRVHQLSSLCTKLSGLKICPKGPERTESIVPGSRSTKMALGARSHACCHCGMGSLTEKQGDADDWLWFFGCSALPLPVYSTVYVNGGGVVWLRCKLALPPSATAPFIPVLQHDVISMTTGTGHCRKTGLSGMYERLDWFVDVGLTVMNTIIPRVLNASGDDGAFKE</sequence>
<dbReference type="Proteomes" id="UP000327493">
    <property type="component" value="Chromosome 2"/>
</dbReference>
<evidence type="ECO:0000313" key="1">
    <source>
        <dbReference type="EMBL" id="KAA8595108.1"/>
    </source>
</evidence>
<protein>
    <submittedName>
        <fullName evidence="1">Uncharacterized protein</fullName>
    </submittedName>
</protein>
<organism evidence="1 2">
    <name type="scientific">Etheostoma spectabile</name>
    <name type="common">orangethroat darter</name>
    <dbReference type="NCBI Taxonomy" id="54343"/>
    <lineage>
        <taxon>Eukaryota</taxon>
        <taxon>Metazoa</taxon>
        <taxon>Chordata</taxon>
        <taxon>Craniata</taxon>
        <taxon>Vertebrata</taxon>
        <taxon>Euteleostomi</taxon>
        <taxon>Actinopterygii</taxon>
        <taxon>Neopterygii</taxon>
        <taxon>Teleostei</taxon>
        <taxon>Neoteleostei</taxon>
        <taxon>Acanthomorphata</taxon>
        <taxon>Eupercaria</taxon>
        <taxon>Perciformes</taxon>
        <taxon>Percoidei</taxon>
        <taxon>Percidae</taxon>
        <taxon>Etheostomatinae</taxon>
        <taxon>Etheostoma</taxon>
    </lineage>
</organism>